<comment type="subcellular location">
    <subcellularLocation>
        <location evidence="2">Membrane</location>
    </subcellularLocation>
</comment>
<evidence type="ECO:0000256" key="9">
    <source>
        <dbReference type="ARBA" id="ARBA00023002"/>
    </source>
</evidence>
<evidence type="ECO:0000256" key="1">
    <source>
        <dbReference type="ARBA" id="ARBA00001971"/>
    </source>
</evidence>
<evidence type="ECO:0000313" key="15">
    <source>
        <dbReference type="Proteomes" id="UP001218218"/>
    </source>
</evidence>
<dbReference type="PRINTS" id="PR00385">
    <property type="entry name" value="P450"/>
</dbReference>
<keyword evidence="5 13" id="KW-0349">Heme</keyword>
<keyword evidence="9" id="KW-0560">Oxidoreductase</keyword>
<dbReference type="GO" id="GO:0016705">
    <property type="term" value="F:oxidoreductase activity, acting on paired donors, with incorporation or reduction of molecular oxygen"/>
    <property type="evidence" value="ECO:0007669"/>
    <property type="project" value="InterPro"/>
</dbReference>
<dbReference type="InterPro" id="IPR036396">
    <property type="entry name" value="Cyt_P450_sf"/>
</dbReference>
<evidence type="ECO:0000313" key="14">
    <source>
        <dbReference type="EMBL" id="KAJ7314840.1"/>
    </source>
</evidence>
<keyword evidence="15" id="KW-1185">Reference proteome</keyword>
<comment type="similarity">
    <text evidence="4">Belongs to the cytochrome P450 family.</text>
</comment>
<dbReference type="AlphaFoldDB" id="A0AAD6ZAW1"/>
<evidence type="ECO:0000256" key="10">
    <source>
        <dbReference type="ARBA" id="ARBA00023004"/>
    </source>
</evidence>
<dbReference type="Gene3D" id="1.10.630.10">
    <property type="entry name" value="Cytochrome P450"/>
    <property type="match status" value="1"/>
</dbReference>
<comment type="pathway">
    <text evidence="3">Secondary metabolite biosynthesis; terpenoid biosynthesis.</text>
</comment>
<evidence type="ECO:0000256" key="12">
    <source>
        <dbReference type="ARBA" id="ARBA00023136"/>
    </source>
</evidence>
<dbReference type="Pfam" id="PF00067">
    <property type="entry name" value="p450"/>
    <property type="match status" value="1"/>
</dbReference>
<dbReference type="GO" id="GO:0016020">
    <property type="term" value="C:membrane"/>
    <property type="evidence" value="ECO:0007669"/>
    <property type="project" value="UniProtKB-SubCell"/>
</dbReference>
<comment type="cofactor">
    <cofactor evidence="1 13">
        <name>heme</name>
        <dbReference type="ChEBI" id="CHEBI:30413"/>
    </cofactor>
</comment>
<protein>
    <submittedName>
        <fullName evidence="14">Cytochrome P450</fullName>
    </submittedName>
</protein>
<comment type="caution">
    <text evidence="14">The sequence shown here is derived from an EMBL/GenBank/DDBJ whole genome shotgun (WGS) entry which is preliminary data.</text>
</comment>
<evidence type="ECO:0000256" key="13">
    <source>
        <dbReference type="PIRSR" id="PIRSR602403-1"/>
    </source>
</evidence>
<dbReference type="SUPFAM" id="SSF48264">
    <property type="entry name" value="Cytochrome P450"/>
    <property type="match status" value="1"/>
</dbReference>
<sequence>MNHGIAWGAVVALLVGYYVVRQRSSISHIRGPPSPSWIFGNMLQFRLPSSYGDYEFKWFKIYGPVYRLKGCFGQNRLMVSDLLACQYILKSPLFTISPTLDSTLRMAVGDGTMIRMKGKAHQRLRNGFNPGFTAATARSFQPIFDNITQELEQSGTAPIDVVPPLGIATFTAIAGAALGYSLDDLGEEYVVATNQIQVDSSTQTAGDVLADALGACLPTWLLRAALHLPTKTFKAARKASHLAQSLGAQAVKEKHDLVQQGLNIDGDIFGILLDQVHSNTERVPLTGEEIVNQTQTIMTAGQEHPLTIHHFLLSFFTKTIAFGLWELAKDPELQESLRAEIHSSPGEAGQNGVYDQMPLLNAFIKETLRLYPAEAFTERMVVEDTIIPLSESITTSPGEQISEISVSKGQVVIVGIASYHRLESHWGADADKFRPSRWFEDTILNADAVGPYANLLAFLTGPHTCLG</sequence>
<dbReference type="InterPro" id="IPR050121">
    <property type="entry name" value="Cytochrome_P450_monoxygenase"/>
</dbReference>
<keyword evidence="7 13" id="KW-0479">Metal-binding</keyword>
<dbReference type="InterPro" id="IPR001128">
    <property type="entry name" value="Cyt_P450"/>
</dbReference>
<evidence type="ECO:0000256" key="2">
    <source>
        <dbReference type="ARBA" id="ARBA00004370"/>
    </source>
</evidence>
<dbReference type="PRINTS" id="PR00465">
    <property type="entry name" value="EP450IV"/>
</dbReference>
<dbReference type="GO" id="GO:0004497">
    <property type="term" value="F:monooxygenase activity"/>
    <property type="evidence" value="ECO:0007669"/>
    <property type="project" value="UniProtKB-KW"/>
</dbReference>
<evidence type="ECO:0000256" key="6">
    <source>
        <dbReference type="ARBA" id="ARBA00022692"/>
    </source>
</evidence>
<feature type="binding site" description="axial binding residue" evidence="13">
    <location>
        <position position="465"/>
    </location>
    <ligand>
        <name>heme</name>
        <dbReference type="ChEBI" id="CHEBI:30413"/>
    </ligand>
    <ligandPart>
        <name>Fe</name>
        <dbReference type="ChEBI" id="CHEBI:18248"/>
    </ligandPart>
</feature>
<dbReference type="EMBL" id="JARIHO010000065">
    <property type="protein sequence ID" value="KAJ7314840.1"/>
    <property type="molecule type" value="Genomic_DNA"/>
</dbReference>
<evidence type="ECO:0000256" key="8">
    <source>
        <dbReference type="ARBA" id="ARBA00022989"/>
    </source>
</evidence>
<evidence type="ECO:0000256" key="4">
    <source>
        <dbReference type="ARBA" id="ARBA00010617"/>
    </source>
</evidence>
<evidence type="ECO:0000256" key="11">
    <source>
        <dbReference type="ARBA" id="ARBA00023033"/>
    </source>
</evidence>
<dbReference type="GO" id="GO:0005506">
    <property type="term" value="F:iron ion binding"/>
    <property type="evidence" value="ECO:0007669"/>
    <property type="project" value="InterPro"/>
</dbReference>
<dbReference type="InterPro" id="IPR002403">
    <property type="entry name" value="Cyt_P450_E_grp-IV"/>
</dbReference>
<name>A0AAD6ZAW1_9AGAR</name>
<proteinExistence type="inferred from homology"/>
<keyword evidence="12" id="KW-0472">Membrane</keyword>
<dbReference type="Proteomes" id="UP001218218">
    <property type="component" value="Unassembled WGS sequence"/>
</dbReference>
<accession>A0AAD6ZAW1</accession>
<keyword evidence="6" id="KW-0812">Transmembrane</keyword>
<evidence type="ECO:0000256" key="7">
    <source>
        <dbReference type="ARBA" id="ARBA00022723"/>
    </source>
</evidence>
<keyword evidence="10 13" id="KW-0408">Iron</keyword>
<evidence type="ECO:0000256" key="5">
    <source>
        <dbReference type="ARBA" id="ARBA00022617"/>
    </source>
</evidence>
<reference evidence="14" key="1">
    <citation type="submission" date="2023-03" db="EMBL/GenBank/DDBJ databases">
        <title>Massive genome expansion in bonnet fungi (Mycena s.s.) driven by repeated elements and novel gene families across ecological guilds.</title>
        <authorList>
            <consortium name="Lawrence Berkeley National Laboratory"/>
            <person name="Harder C.B."/>
            <person name="Miyauchi S."/>
            <person name="Viragh M."/>
            <person name="Kuo A."/>
            <person name="Thoen E."/>
            <person name="Andreopoulos B."/>
            <person name="Lu D."/>
            <person name="Skrede I."/>
            <person name="Drula E."/>
            <person name="Henrissat B."/>
            <person name="Morin E."/>
            <person name="Kohler A."/>
            <person name="Barry K."/>
            <person name="LaButti K."/>
            <person name="Morin E."/>
            <person name="Salamov A."/>
            <person name="Lipzen A."/>
            <person name="Mereny Z."/>
            <person name="Hegedus B."/>
            <person name="Baldrian P."/>
            <person name="Stursova M."/>
            <person name="Weitz H."/>
            <person name="Taylor A."/>
            <person name="Grigoriev I.V."/>
            <person name="Nagy L.G."/>
            <person name="Martin F."/>
            <person name="Kauserud H."/>
        </authorList>
    </citation>
    <scope>NUCLEOTIDE SEQUENCE</scope>
    <source>
        <strain evidence="14">CBHHK002</strain>
    </source>
</reference>
<gene>
    <name evidence="14" type="ORF">DFH08DRAFT_894876</name>
</gene>
<keyword evidence="11" id="KW-0503">Monooxygenase</keyword>
<dbReference type="PANTHER" id="PTHR24305:SF166">
    <property type="entry name" value="CYTOCHROME P450 12A4, MITOCHONDRIAL-RELATED"/>
    <property type="match status" value="1"/>
</dbReference>
<dbReference type="PANTHER" id="PTHR24305">
    <property type="entry name" value="CYTOCHROME P450"/>
    <property type="match status" value="1"/>
</dbReference>
<dbReference type="GO" id="GO:0020037">
    <property type="term" value="F:heme binding"/>
    <property type="evidence" value="ECO:0007669"/>
    <property type="project" value="InterPro"/>
</dbReference>
<organism evidence="14 15">
    <name type="scientific">Mycena albidolilacea</name>
    <dbReference type="NCBI Taxonomy" id="1033008"/>
    <lineage>
        <taxon>Eukaryota</taxon>
        <taxon>Fungi</taxon>
        <taxon>Dikarya</taxon>
        <taxon>Basidiomycota</taxon>
        <taxon>Agaricomycotina</taxon>
        <taxon>Agaricomycetes</taxon>
        <taxon>Agaricomycetidae</taxon>
        <taxon>Agaricales</taxon>
        <taxon>Marasmiineae</taxon>
        <taxon>Mycenaceae</taxon>
        <taxon>Mycena</taxon>
    </lineage>
</organism>
<keyword evidence="8" id="KW-1133">Transmembrane helix</keyword>
<evidence type="ECO:0000256" key="3">
    <source>
        <dbReference type="ARBA" id="ARBA00004721"/>
    </source>
</evidence>